<feature type="compositionally biased region" description="Low complexity" evidence="1">
    <location>
        <begin position="1"/>
        <end position="12"/>
    </location>
</feature>
<reference evidence="3 4" key="1">
    <citation type="submission" date="2014-04" db="EMBL/GenBank/DDBJ databases">
        <authorList>
            <consortium name="DOE Joint Genome Institute"/>
            <person name="Kuo A."/>
            <person name="Gay G."/>
            <person name="Dore J."/>
            <person name="Kohler A."/>
            <person name="Nagy L.G."/>
            <person name="Floudas D."/>
            <person name="Copeland A."/>
            <person name="Barry K.W."/>
            <person name="Cichocki N."/>
            <person name="Veneault-Fourrey C."/>
            <person name="LaButti K."/>
            <person name="Lindquist E.A."/>
            <person name="Lipzen A."/>
            <person name="Lundell T."/>
            <person name="Morin E."/>
            <person name="Murat C."/>
            <person name="Sun H."/>
            <person name="Tunlid A."/>
            <person name="Henrissat B."/>
            <person name="Grigoriev I.V."/>
            <person name="Hibbett D.S."/>
            <person name="Martin F."/>
            <person name="Nordberg H.P."/>
            <person name="Cantor M.N."/>
            <person name="Hua S.X."/>
        </authorList>
    </citation>
    <scope>NUCLEOTIDE SEQUENCE [LARGE SCALE GENOMIC DNA]</scope>
    <source>
        <strain evidence="4">h7</strain>
    </source>
</reference>
<dbReference type="OrthoDB" id="4447at2759"/>
<dbReference type="Proteomes" id="UP000053424">
    <property type="component" value="Unassembled WGS sequence"/>
</dbReference>
<dbReference type="HOGENOM" id="CLU_008722_1_2_1"/>
<feature type="domain" description="DUF4110" evidence="2">
    <location>
        <begin position="650"/>
        <end position="722"/>
    </location>
</feature>
<dbReference type="SUPFAM" id="SSF117281">
    <property type="entry name" value="Kelch motif"/>
    <property type="match status" value="1"/>
</dbReference>
<proteinExistence type="predicted"/>
<evidence type="ECO:0000313" key="4">
    <source>
        <dbReference type="Proteomes" id="UP000053424"/>
    </source>
</evidence>
<gene>
    <name evidence="3" type="ORF">M413DRAFT_444325</name>
</gene>
<feature type="compositionally biased region" description="Acidic residues" evidence="1">
    <location>
        <begin position="557"/>
        <end position="594"/>
    </location>
</feature>
<reference evidence="4" key="2">
    <citation type="submission" date="2015-01" db="EMBL/GenBank/DDBJ databases">
        <title>Evolutionary Origins and Diversification of the Mycorrhizal Mutualists.</title>
        <authorList>
            <consortium name="DOE Joint Genome Institute"/>
            <consortium name="Mycorrhizal Genomics Consortium"/>
            <person name="Kohler A."/>
            <person name="Kuo A."/>
            <person name="Nagy L.G."/>
            <person name="Floudas D."/>
            <person name="Copeland A."/>
            <person name="Barry K.W."/>
            <person name="Cichocki N."/>
            <person name="Veneault-Fourrey C."/>
            <person name="LaButti K."/>
            <person name="Lindquist E.A."/>
            <person name="Lipzen A."/>
            <person name="Lundell T."/>
            <person name="Morin E."/>
            <person name="Murat C."/>
            <person name="Riley R."/>
            <person name="Ohm R."/>
            <person name="Sun H."/>
            <person name="Tunlid A."/>
            <person name="Henrissat B."/>
            <person name="Grigoriev I.V."/>
            <person name="Hibbett D.S."/>
            <person name="Martin F."/>
        </authorList>
    </citation>
    <scope>NUCLEOTIDE SEQUENCE [LARGE SCALE GENOMIC DNA]</scope>
    <source>
        <strain evidence="4">h7</strain>
    </source>
</reference>
<feature type="compositionally biased region" description="Basic and acidic residues" evidence="1">
    <location>
        <begin position="21"/>
        <end position="30"/>
    </location>
</feature>
<feature type="compositionally biased region" description="Low complexity" evidence="1">
    <location>
        <begin position="34"/>
        <end position="45"/>
    </location>
</feature>
<feature type="region of interest" description="Disordered" evidence="1">
    <location>
        <begin position="421"/>
        <end position="496"/>
    </location>
</feature>
<dbReference type="PANTHER" id="PTHR46063">
    <property type="entry name" value="KELCH DOMAIN-CONTAINING PROTEIN"/>
    <property type="match status" value="1"/>
</dbReference>
<feature type="region of interest" description="Disordered" evidence="1">
    <location>
        <begin position="722"/>
        <end position="746"/>
    </location>
</feature>
<dbReference type="InterPro" id="IPR015915">
    <property type="entry name" value="Kelch-typ_b-propeller"/>
</dbReference>
<feature type="compositionally biased region" description="Gly residues" evidence="1">
    <location>
        <begin position="729"/>
        <end position="740"/>
    </location>
</feature>
<dbReference type="Pfam" id="PF24681">
    <property type="entry name" value="Kelch_KLHDC2_KLHL20_DRC7"/>
    <property type="match status" value="1"/>
</dbReference>
<dbReference type="InterPro" id="IPR052588">
    <property type="entry name" value="Kelch_domain_protein"/>
</dbReference>
<name>A0A0C3C1A7_HEBCY</name>
<evidence type="ECO:0000256" key="1">
    <source>
        <dbReference type="SAM" id="MobiDB-lite"/>
    </source>
</evidence>
<accession>A0A0C3C1A7</accession>
<sequence>MTKKQSSASASKAAKKAKAAQKVERKETKKVLKSKSTSGSDTPSKGKGKSKSKNDNDSDTDDDDLEGILERMQKEWEIAHTVTEELVEGPPSRRANATLTACPNGNHLWCIGGEFFSEDGRAYFYNDVFRYSPDKDEWRKFVSPTCPGPRSAHAVVASPAGGGKLFLFGGEFSSLHQNSFHHYRDFWCFDIATHSWDRIDTKIRPTARSGHRMAVWKHYIILFGGFYDPGITTRYLHDLWIFDTQEYKWTLIEFKETDSRPSPRSGFSFLPCADGIVLHGGYCKEYVRGKRPVGVMLEDTWLLKITLPSDAPPQTPTTPSSKPSAPVAGSSKYRSNSKAVCSSKSGGPIFKWEKRKRPSDAYAPCLRSGCTMALWGAKAVGILFGGVTDEDTSEEKLESVFWNDLYGYQLTGRGKWISMTLKKPKVKRGGKKKQQQQAGKQIRGDDTDEDHQDGAGDDGDDLPSNLLESEKETATAQSAAKGPVPEVVEGTDDPLLSTPLPRYNAMLAVLRNTLYIYGGIYERGSREYTLDDFYALQLDKLDRYQCLKKSDVVIPEGEVESSSDEDEGDDEEDDEATEDGAYDEDGTETLVDPDEEIYSVEISKIKIIEEEEPDERVVDSDMQDRSNENIDLRTQATAFMGVSKDTTRSAEDVQSTPLPGETLAMFYARSREYWTQKALGNSDNKGKQLRRDGFTLAEEKYAAYKPILQEVEKILQEAGLDEEEMRRGAAGGPAPAGGTGASRNRR</sequence>
<feature type="region of interest" description="Disordered" evidence="1">
    <location>
        <begin position="310"/>
        <end position="332"/>
    </location>
</feature>
<evidence type="ECO:0000313" key="3">
    <source>
        <dbReference type="EMBL" id="KIM42635.1"/>
    </source>
</evidence>
<feature type="compositionally biased region" description="Low complexity" evidence="1">
    <location>
        <begin position="317"/>
        <end position="328"/>
    </location>
</feature>
<organism evidence="3 4">
    <name type="scientific">Hebeloma cylindrosporum</name>
    <dbReference type="NCBI Taxonomy" id="76867"/>
    <lineage>
        <taxon>Eukaryota</taxon>
        <taxon>Fungi</taxon>
        <taxon>Dikarya</taxon>
        <taxon>Basidiomycota</taxon>
        <taxon>Agaricomycotina</taxon>
        <taxon>Agaricomycetes</taxon>
        <taxon>Agaricomycetidae</taxon>
        <taxon>Agaricales</taxon>
        <taxon>Agaricineae</taxon>
        <taxon>Hymenogastraceae</taxon>
        <taxon>Hebeloma</taxon>
    </lineage>
</organism>
<feature type="compositionally biased region" description="Basic residues" evidence="1">
    <location>
        <begin position="422"/>
        <end position="434"/>
    </location>
</feature>
<feature type="region of interest" description="Disordered" evidence="1">
    <location>
        <begin position="555"/>
        <end position="594"/>
    </location>
</feature>
<dbReference type="PANTHER" id="PTHR46063:SF1">
    <property type="entry name" value="KELCH DOMAIN-CONTAINING PROTEIN 4"/>
    <property type="match status" value="1"/>
</dbReference>
<dbReference type="AlphaFoldDB" id="A0A0C3C1A7"/>
<feature type="compositionally biased region" description="Acidic residues" evidence="1">
    <location>
        <begin position="446"/>
        <end position="461"/>
    </location>
</feature>
<dbReference type="STRING" id="686832.A0A0C3C1A7"/>
<dbReference type="Gene3D" id="2.120.10.80">
    <property type="entry name" value="Kelch-type beta propeller"/>
    <property type="match status" value="1"/>
</dbReference>
<protein>
    <recommendedName>
        <fullName evidence="2">DUF4110 domain-containing protein</fullName>
    </recommendedName>
</protein>
<keyword evidence="4" id="KW-1185">Reference proteome</keyword>
<dbReference type="Pfam" id="PF13422">
    <property type="entry name" value="DUF4110"/>
    <property type="match status" value="1"/>
</dbReference>
<feature type="region of interest" description="Disordered" evidence="1">
    <location>
        <begin position="1"/>
        <end position="64"/>
    </location>
</feature>
<evidence type="ECO:0000259" key="2">
    <source>
        <dbReference type="Pfam" id="PF13422"/>
    </source>
</evidence>
<dbReference type="EMBL" id="KN831777">
    <property type="protein sequence ID" value="KIM42635.1"/>
    <property type="molecule type" value="Genomic_DNA"/>
</dbReference>
<dbReference type="InterPro" id="IPR025183">
    <property type="entry name" value="DUF4110"/>
</dbReference>